<feature type="domain" description="Integral membrane bound transporter" evidence="11">
    <location>
        <begin position="1225"/>
        <end position="1361"/>
    </location>
</feature>
<dbReference type="Pfam" id="PF12894">
    <property type="entry name" value="ANAPC4_WD40"/>
    <property type="match status" value="1"/>
</dbReference>
<dbReference type="Pfam" id="PF00400">
    <property type="entry name" value="WD40"/>
    <property type="match status" value="2"/>
</dbReference>
<feature type="transmembrane region" description="Helical" evidence="9">
    <location>
        <begin position="730"/>
        <end position="752"/>
    </location>
</feature>
<dbReference type="InterPro" id="IPR015943">
    <property type="entry name" value="WD40/YVTN_repeat-like_dom_sf"/>
</dbReference>
<evidence type="ECO:0000256" key="8">
    <source>
        <dbReference type="SAM" id="MobiDB-lite"/>
    </source>
</evidence>
<dbReference type="Pfam" id="PF12767">
    <property type="entry name" value="SAGA-Tad1"/>
    <property type="match status" value="1"/>
</dbReference>
<reference evidence="12" key="1">
    <citation type="submission" date="2021-12" db="EMBL/GenBank/DDBJ databases">
        <title>Convergent genome expansion in fungi linked to evolution of root-endophyte symbiosis.</title>
        <authorList>
            <consortium name="DOE Joint Genome Institute"/>
            <person name="Ke Y.-H."/>
            <person name="Bonito G."/>
            <person name="Liao H.-L."/>
            <person name="Looney B."/>
            <person name="Rojas-Flechas A."/>
            <person name="Nash J."/>
            <person name="Hameed K."/>
            <person name="Schadt C."/>
            <person name="Martin F."/>
            <person name="Crous P.W."/>
            <person name="Miettinen O."/>
            <person name="Magnuson J.K."/>
            <person name="Labbe J."/>
            <person name="Jacobson D."/>
            <person name="Doktycz M.J."/>
            <person name="Veneault-Fourrey C."/>
            <person name="Kuo A."/>
            <person name="Mondo S."/>
            <person name="Calhoun S."/>
            <person name="Riley R."/>
            <person name="Ohm R."/>
            <person name="LaButti K."/>
            <person name="Andreopoulos B."/>
            <person name="Pangilinan J."/>
            <person name="Nolan M."/>
            <person name="Tritt A."/>
            <person name="Clum A."/>
            <person name="Lipzen A."/>
            <person name="Daum C."/>
            <person name="Barry K."/>
            <person name="Grigoriev I.V."/>
            <person name="Vilgalys R."/>
        </authorList>
    </citation>
    <scope>NUCLEOTIDE SEQUENCE</scope>
    <source>
        <strain evidence="12">PMI_201</strain>
    </source>
</reference>
<feature type="repeat" description="WD" evidence="7">
    <location>
        <begin position="535"/>
        <end position="569"/>
    </location>
</feature>
<dbReference type="Gene3D" id="2.130.10.10">
    <property type="entry name" value="YVTN repeat-like/Quinoprotein amine dehydrogenase"/>
    <property type="match status" value="2"/>
</dbReference>
<sequence>MSLTNGAYLSSSTPTFFLTCVTEAIWAASPSTTRGQATQLSSDAKGERLAYASNKSIFLRSIDDPTVSKQYTEHKAQTTVARFSPSGYYVWDCVGEGGTRGDFPIISGRINDIAWDGEEQYGRFITWDIRGHTRPRPFRAAAGGDDRAITTIRDNHSNYIYAVAFSPDGSHFIWLYDGTTGVVEKQIGEGEHTGSIFGVSWSSDSRKFVTASGDRTVKLWDVETSEAIQTWKFEDEGKADIHHQQVGVVKPSGRSDGLIISLSLSGDLNYLVEGTPKPRQVIQGHQKNITALTSFKSAEGTETLWTGSFEGRVRSWDTASGTAEPIDGENPTAYISGLTSTSEGKGRIYSVGWDDTLRIADAGAKTYTEISTRLSSQPRAVTATEGTVLVAHAQGIDIIQDGQKTGSAKLPAEATAVAIHGTTAAAGAVDSTVQIGTVKDSTFTSEIEFKASQNGITVLAFSPDGSLLAVGDARGKILLYNSKDGKLVTDRWASHTARITSIAWNPEGTHAVSGSLDAHIFVWSVAHPGEHLQAAHAHKEGVNGVAWIDGGNKLASAGADASVKIWKLRQVTFILPQTGQRLKGLLNLGNRDVAEDGSDDERHPLLAGSSDMESAHHPSDMMATMRDKVQGSWNEVYAFATSELGIGVFKFGLAYLLGSLATYIPAISDLLGHQDGKHLVATITVYFHPARSRGSMFKALICAILAFLYASFVSVTSMCVSMFFENLDLLVIGHIIVLVVFCAGGFGFIGWVKQRFNDPLVNVACSLASLSTITVLTREGAVQKGDLSFAKISQTVKMLVMGVCSTMAVSFLIFPISARKKLRSNLTTMTNTLAIMLAGVTESFLTGSDENLRASGFADASARNRKAYGVLDNLVKEAKLEHYVAGTEREYRLEKRLVRCIQDINQNMGGLQSAASLQFQLLKQSQLHVSTPHGSNSMARRPSTTGPMDHFSAYGDTASLASEYELETEPGETAIPVQTDDNNQEAGSPHSEQSPHRMFEVFISHLGPSLQSFAFTLKEILEEIPFGPGPKYQVSFNSRFKTSLNRALELYREAREKALESVYREKDFAKIVSPAVEADMEEVSASCGHFSFTLMEFGEQLKDLLEILDDLKLECEERPQGHSWNWLKFWRSFKSSAPNFNYFDYGESPNPNPNATSNIPSIIRKTYYSLETGYSDGTRHRNRLPYRIWKSLSFFRRDETKFALKVGVGAALYALPSFHYATRPIFTYWRGEWGLLSYMLVCSMTIGASNTTGYARFFGTCLGACCSIAAWYATAGNVYGLAFFGWLMATWTAYIILVKGQGPMGRFIMLTYNLSVLYAYSLTANDNDNDDDEGGTHPIITEIALHRVVAVLSGCIWGIIVTRMIWPISARAKLKEGLSLLWLQMSLIWKRDPLSTMVDGKPAIAYLSSREKLQIERFVSHLESLQNAAKSEFELKGAFPEEAYRNMIQRTRSMLNAFYAMNLEILKNLTASEGEICLLQYTAQERGQLSSRISHLLSVLASSMKLEYPLNNSLPNIQHARDRLLARIFHFRQESERSSLTTDGDYALLYAYGKICPHAHLLPSLMQVVLVTGQLGTDRASLTMQIDPAALSRTDSTSAGVSASKTVASSGSLTQKSTKPLISVPRLDLEPAYTDLKAAIGDNWAEYKQSTALFLLGHLNQDEFSSRADHIVCADPKTEHLHNNFICALIGNLSRDLPDHGVASWVSANDKPTVVSKPVSSDLAEQRLKTEVMQLPPRDRRRIKAITEPDPQEISRNELEEYHLAKQIKLPSQVPASAGGLNKTNWELEIRKRYAQPLASETGEFPDAESIYARMVPICYEESVASGASFPCAELMAIATETYVKEVLSSVFSRTRHNGPSGTINGMVTRKYRRQLEREELAFARGEIAKDIASGLLPAEAREASIRQPLGVRDLKLSLTLGGALLGQMPLLIDHIMSAYDEDELEAERQGYIEELQTKTEDDDGVPSADEMDIDEEWGWEGGTGVEREQLGSLLDECLALAA</sequence>
<dbReference type="Pfam" id="PF13515">
    <property type="entry name" value="FUSC_2"/>
    <property type="match status" value="1"/>
</dbReference>
<dbReference type="InterPro" id="IPR023244">
    <property type="entry name" value="Brefeldin_A-sensitivity_4"/>
</dbReference>
<dbReference type="InterPro" id="IPR001680">
    <property type="entry name" value="WD40_rpt"/>
</dbReference>
<feature type="repeat" description="WD" evidence="7">
    <location>
        <begin position="449"/>
        <end position="490"/>
    </location>
</feature>
<dbReference type="PANTHER" id="PTHR47804:SF1">
    <property type="entry name" value="DUF2421 DOMAIN-CONTAINING PROTEIN"/>
    <property type="match status" value="1"/>
</dbReference>
<feature type="transmembrane region" description="Helical" evidence="9">
    <location>
        <begin position="798"/>
        <end position="816"/>
    </location>
</feature>
<evidence type="ECO:0000256" key="6">
    <source>
        <dbReference type="ARBA" id="ARBA00023136"/>
    </source>
</evidence>
<feature type="compositionally biased region" description="Polar residues" evidence="8">
    <location>
        <begin position="930"/>
        <end position="946"/>
    </location>
</feature>
<feature type="compositionally biased region" description="Polar residues" evidence="8">
    <location>
        <begin position="979"/>
        <end position="992"/>
    </location>
</feature>
<comment type="caution">
    <text evidence="12">The sequence shown here is derived from an EMBL/GenBank/DDBJ whole genome shotgun (WGS) entry which is preliminary data.</text>
</comment>
<keyword evidence="6 9" id="KW-0472">Membrane</keyword>
<evidence type="ECO:0000256" key="1">
    <source>
        <dbReference type="ARBA" id="ARBA00004141"/>
    </source>
</evidence>
<feature type="domain" description="Anaphase-promoting complex subunit 4-like WD40" evidence="10">
    <location>
        <begin position="450"/>
        <end position="505"/>
    </location>
</feature>
<dbReference type="FunFam" id="2.130.10.10:FF:000167">
    <property type="entry name" value="Actin-interacting protein 1"/>
    <property type="match status" value="1"/>
</dbReference>
<evidence type="ECO:0000256" key="9">
    <source>
        <dbReference type="SAM" id="Phobius"/>
    </source>
</evidence>
<feature type="transmembrane region" description="Helical" evidence="9">
    <location>
        <begin position="1343"/>
        <end position="1366"/>
    </location>
</feature>
<feature type="repeat" description="WD" evidence="7">
    <location>
        <begin position="492"/>
        <end position="525"/>
    </location>
</feature>
<protein>
    <submittedName>
        <fullName evidence="12">Transcriptional regulator of RNA polII, SAGA, subunit-domain-containing protein</fullName>
    </submittedName>
</protein>
<feature type="transmembrane region" description="Helical" evidence="9">
    <location>
        <begin position="1254"/>
        <end position="1272"/>
    </location>
</feature>
<accession>A0AAD4L0C6</accession>
<evidence type="ECO:0000259" key="10">
    <source>
        <dbReference type="Pfam" id="PF12894"/>
    </source>
</evidence>
<feature type="transmembrane region" description="Helical" evidence="9">
    <location>
        <begin position="759"/>
        <end position="778"/>
    </location>
</feature>
<dbReference type="InterPro" id="IPR024977">
    <property type="entry name" value="Apc4-like_WD40_dom"/>
</dbReference>
<dbReference type="SMART" id="SM00320">
    <property type="entry name" value="WD40"/>
    <property type="match status" value="7"/>
</dbReference>
<gene>
    <name evidence="12" type="ORF">BGW36DRAFT_392516</name>
</gene>
<dbReference type="InterPro" id="IPR011044">
    <property type="entry name" value="Quino_amine_DH_bsu"/>
</dbReference>
<keyword evidence="3 9" id="KW-0812">Transmembrane</keyword>
<dbReference type="SUPFAM" id="SSF50978">
    <property type="entry name" value="WD40 repeat-like"/>
    <property type="match status" value="1"/>
</dbReference>
<dbReference type="EMBL" id="JAJTJA010000001">
    <property type="protein sequence ID" value="KAH8704729.1"/>
    <property type="molecule type" value="Genomic_DNA"/>
</dbReference>
<feature type="region of interest" description="Disordered" evidence="8">
    <location>
        <begin position="593"/>
        <end position="617"/>
    </location>
</feature>
<dbReference type="InterPro" id="IPR049453">
    <property type="entry name" value="Memb_transporter_dom"/>
</dbReference>
<dbReference type="PROSITE" id="PS50082">
    <property type="entry name" value="WD_REPEATS_2"/>
    <property type="match status" value="4"/>
</dbReference>
<evidence type="ECO:0000256" key="2">
    <source>
        <dbReference type="ARBA" id="ARBA00022574"/>
    </source>
</evidence>
<dbReference type="Proteomes" id="UP001201262">
    <property type="component" value="Unassembled WGS sequence"/>
</dbReference>
<name>A0AAD4L0C6_9EURO</name>
<dbReference type="GO" id="GO:0030029">
    <property type="term" value="P:actin filament-based process"/>
    <property type="evidence" value="ECO:0007669"/>
    <property type="project" value="UniProtKB-ARBA"/>
</dbReference>
<keyword evidence="2 7" id="KW-0853">WD repeat</keyword>
<dbReference type="PROSITE" id="PS50294">
    <property type="entry name" value="WD_REPEATS_REGION"/>
    <property type="match status" value="3"/>
</dbReference>
<organism evidence="12 13">
    <name type="scientific">Talaromyces proteolyticus</name>
    <dbReference type="NCBI Taxonomy" id="1131652"/>
    <lineage>
        <taxon>Eukaryota</taxon>
        <taxon>Fungi</taxon>
        <taxon>Dikarya</taxon>
        <taxon>Ascomycota</taxon>
        <taxon>Pezizomycotina</taxon>
        <taxon>Eurotiomycetes</taxon>
        <taxon>Eurotiomycetidae</taxon>
        <taxon>Eurotiales</taxon>
        <taxon>Trichocomaceae</taxon>
        <taxon>Talaromyces</taxon>
        <taxon>Talaromyces sect. Bacilispori</taxon>
    </lineage>
</organism>
<dbReference type="GeneID" id="70247992"/>
<dbReference type="InterPro" id="IPR052430">
    <property type="entry name" value="IVT-Associated"/>
</dbReference>
<feature type="transmembrane region" description="Helical" evidence="9">
    <location>
        <begin position="644"/>
        <end position="664"/>
    </location>
</feature>
<evidence type="ECO:0000313" key="13">
    <source>
        <dbReference type="Proteomes" id="UP001201262"/>
    </source>
</evidence>
<dbReference type="PRINTS" id="PR02047">
    <property type="entry name" value="BREFELDNASP4"/>
</dbReference>
<feature type="region of interest" description="Disordered" evidence="8">
    <location>
        <begin position="930"/>
        <end position="950"/>
    </location>
</feature>
<dbReference type="RefSeq" id="XP_046077350.1">
    <property type="nucleotide sequence ID" value="XM_046217705.1"/>
</dbReference>
<dbReference type="GO" id="GO:0016020">
    <property type="term" value="C:membrane"/>
    <property type="evidence" value="ECO:0007669"/>
    <property type="project" value="UniProtKB-SubCell"/>
</dbReference>
<evidence type="ECO:0000256" key="3">
    <source>
        <dbReference type="ARBA" id="ARBA00022692"/>
    </source>
</evidence>
<evidence type="ECO:0000256" key="5">
    <source>
        <dbReference type="ARBA" id="ARBA00022989"/>
    </source>
</evidence>
<dbReference type="InterPro" id="IPR024738">
    <property type="entry name" value="Hfi1/Tada1"/>
</dbReference>
<comment type="subcellular location">
    <subcellularLocation>
        <location evidence="1">Membrane</location>
        <topology evidence="1">Multi-pass membrane protein</topology>
    </subcellularLocation>
</comment>
<dbReference type="InterPro" id="IPR036322">
    <property type="entry name" value="WD40_repeat_dom_sf"/>
</dbReference>
<proteinExistence type="predicted"/>
<keyword evidence="13" id="KW-1185">Reference proteome</keyword>
<keyword evidence="4" id="KW-0677">Repeat</keyword>
<feature type="transmembrane region" description="Helical" evidence="9">
    <location>
        <begin position="1278"/>
        <end position="1297"/>
    </location>
</feature>
<feature type="region of interest" description="Disordered" evidence="8">
    <location>
        <begin position="967"/>
        <end position="994"/>
    </location>
</feature>
<feature type="repeat" description="WD" evidence="7">
    <location>
        <begin position="189"/>
        <end position="230"/>
    </location>
</feature>
<evidence type="ECO:0000259" key="11">
    <source>
        <dbReference type="Pfam" id="PF13515"/>
    </source>
</evidence>
<keyword evidence="5 9" id="KW-1133">Transmembrane helix</keyword>
<feature type="transmembrane region" description="Helical" evidence="9">
    <location>
        <begin position="699"/>
        <end position="724"/>
    </location>
</feature>
<dbReference type="SUPFAM" id="SSF50969">
    <property type="entry name" value="YVTN repeat-like/Quinoprotein amine dehydrogenase"/>
    <property type="match status" value="1"/>
</dbReference>
<evidence type="ECO:0000313" key="12">
    <source>
        <dbReference type="EMBL" id="KAH8704729.1"/>
    </source>
</evidence>
<dbReference type="GO" id="GO:0070461">
    <property type="term" value="C:SAGA-type complex"/>
    <property type="evidence" value="ECO:0007669"/>
    <property type="project" value="InterPro"/>
</dbReference>
<evidence type="ECO:0000256" key="4">
    <source>
        <dbReference type="ARBA" id="ARBA00022737"/>
    </source>
</evidence>
<evidence type="ECO:0000256" key="7">
    <source>
        <dbReference type="PROSITE-ProRule" id="PRU00221"/>
    </source>
</evidence>
<dbReference type="PANTHER" id="PTHR47804">
    <property type="entry name" value="60S RIBOSOMAL PROTEIN L19"/>
    <property type="match status" value="1"/>
</dbReference>